<dbReference type="KEGG" id="fro:AALO17_15870"/>
<organism evidence="1 2">
    <name type="scientific">Faecalibaculum rodentium</name>
    <dbReference type="NCBI Taxonomy" id="1702221"/>
    <lineage>
        <taxon>Bacteria</taxon>
        <taxon>Bacillati</taxon>
        <taxon>Bacillota</taxon>
        <taxon>Erysipelotrichia</taxon>
        <taxon>Erysipelotrichales</taxon>
        <taxon>Erysipelotrichaceae</taxon>
        <taxon>Faecalibaculum</taxon>
    </lineage>
</organism>
<dbReference type="Proteomes" id="UP000069771">
    <property type="component" value="Chromosome"/>
</dbReference>
<dbReference type="EMBL" id="CP011391">
    <property type="protein sequence ID" value="AMK54721.1"/>
    <property type="molecule type" value="Genomic_DNA"/>
</dbReference>
<reference evidence="1 2" key="1">
    <citation type="journal article" date="2016" name="Gut Pathog.">
        <title>Whole genome sequencing of "Faecalibaculum rodentium" ALO17, isolated from C57BL/6J laboratory mouse feces.</title>
        <authorList>
            <person name="Lim S."/>
            <person name="Chang D.H."/>
            <person name="Ahn S."/>
            <person name="Kim B.C."/>
        </authorList>
    </citation>
    <scope>NUCLEOTIDE SEQUENCE [LARGE SCALE GENOMIC DNA]</scope>
    <source>
        <strain evidence="1 2">Alo17</strain>
    </source>
</reference>
<dbReference type="AlphaFoldDB" id="A0A140DVP4"/>
<accession>A0A140DVP4</accession>
<proteinExistence type="predicted"/>
<evidence type="ECO:0000313" key="1">
    <source>
        <dbReference type="EMBL" id="AMK54721.1"/>
    </source>
</evidence>
<gene>
    <name evidence="1" type="ORF">AALO17_15870</name>
</gene>
<dbReference type="GeneID" id="78478267"/>
<evidence type="ECO:0000313" key="2">
    <source>
        <dbReference type="Proteomes" id="UP000069771"/>
    </source>
</evidence>
<dbReference type="RefSeq" id="WP_067557502.1">
    <property type="nucleotide sequence ID" value="NZ_CAJTBG010000017.1"/>
</dbReference>
<sequence>MDENMIVEMLSRSILEAIEAMEHSGLWEPMKTVPEPRFYWTDSTEPVTIAGMPLDDGLLKRVEDELRERLFAQEHPTVLH</sequence>
<name>A0A140DVP4_9FIRM</name>
<protein>
    <submittedName>
        <fullName evidence="1">Uncharacterized protein</fullName>
    </submittedName>
</protein>
<keyword evidence="2" id="KW-1185">Reference proteome</keyword>